<keyword evidence="1" id="KW-0812">Transmembrane</keyword>
<organism evidence="2 3">
    <name type="scientific">Candidatus Yanofskybacteria bacterium GW2011_GWA2_44_9</name>
    <dbReference type="NCBI Taxonomy" id="1619025"/>
    <lineage>
        <taxon>Bacteria</taxon>
        <taxon>Candidatus Yanofskyibacteriota</taxon>
    </lineage>
</organism>
<dbReference type="EMBL" id="LCJR01000010">
    <property type="protein sequence ID" value="KKT82193.1"/>
    <property type="molecule type" value="Genomic_DNA"/>
</dbReference>
<accession>A0A0G1KF84</accession>
<proteinExistence type="predicted"/>
<feature type="transmembrane region" description="Helical" evidence="1">
    <location>
        <begin position="6"/>
        <end position="27"/>
    </location>
</feature>
<gene>
    <name evidence="2" type="ORF">UW79_C0010G0030</name>
</gene>
<dbReference type="AlphaFoldDB" id="A0A0G1KF84"/>
<reference evidence="2 3" key="1">
    <citation type="journal article" date="2015" name="Nature">
        <title>rRNA introns, odd ribosomes, and small enigmatic genomes across a large radiation of phyla.</title>
        <authorList>
            <person name="Brown C.T."/>
            <person name="Hug L.A."/>
            <person name="Thomas B.C."/>
            <person name="Sharon I."/>
            <person name="Castelle C.J."/>
            <person name="Singh A."/>
            <person name="Wilkins M.J."/>
            <person name="Williams K.H."/>
            <person name="Banfield J.F."/>
        </authorList>
    </citation>
    <scope>NUCLEOTIDE SEQUENCE [LARGE SCALE GENOMIC DNA]</scope>
</reference>
<protein>
    <submittedName>
        <fullName evidence="2">Uncharacterized protein</fullName>
    </submittedName>
</protein>
<name>A0A0G1KF84_9BACT</name>
<evidence type="ECO:0000256" key="1">
    <source>
        <dbReference type="SAM" id="Phobius"/>
    </source>
</evidence>
<comment type="caution">
    <text evidence="2">The sequence shown here is derived from an EMBL/GenBank/DDBJ whole genome shotgun (WGS) entry which is preliminary data.</text>
</comment>
<sequence>MEHLRTLVLIGLVGDLMLLAVILAELWPRPMRQEARVRRERLVARLMAFVALPIMILTIASLAMVAVIISSSAR</sequence>
<evidence type="ECO:0000313" key="3">
    <source>
        <dbReference type="Proteomes" id="UP000034032"/>
    </source>
</evidence>
<evidence type="ECO:0000313" key="2">
    <source>
        <dbReference type="EMBL" id="KKT82193.1"/>
    </source>
</evidence>
<keyword evidence="1" id="KW-0472">Membrane</keyword>
<feature type="transmembrane region" description="Helical" evidence="1">
    <location>
        <begin position="48"/>
        <end position="69"/>
    </location>
</feature>
<dbReference type="Proteomes" id="UP000034032">
    <property type="component" value="Unassembled WGS sequence"/>
</dbReference>
<keyword evidence="1" id="KW-1133">Transmembrane helix</keyword>